<reference evidence="4" key="1">
    <citation type="journal article" date="2015" name="PLoS Genet.">
        <title>Genome Sequence and Transcriptome Analyses of Chrysochromulina tobin: Metabolic Tools for Enhanced Algal Fitness in the Prominent Order Prymnesiales (Haptophyceae).</title>
        <authorList>
            <person name="Hovde B.T."/>
            <person name="Deodato C.R."/>
            <person name="Hunsperger H.M."/>
            <person name="Ryken S.A."/>
            <person name="Yost W."/>
            <person name="Jha R.K."/>
            <person name="Patterson J."/>
            <person name="Monnat R.J. Jr."/>
            <person name="Barlow S.B."/>
            <person name="Starkenburg S.R."/>
            <person name="Cattolico R.A."/>
        </authorList>
    </citation>
    <scope>NUCLEOTIDE SEQUENCE</scope>
    <source>
        <strain evidence="4">CCMP291</strain>
    </source>
</reference>
<dbReference type="AlphaFoldDB" id="A0A0M0JNG3"/>
<evidence type="ECO:0000313" key="3">
    <source>
        <dbReference type="EMBL" id="KOO27803.1"/>
    </source>
</evidence>
<protein>
    <recommendedName>
        <fullName evidence="5">Transmembrane protein</fullName>
    </recommendedName>
</protein>
<keyword evidence="2" id="KW-1133">Transmembrane helix</keyword>
<accession>A0A0M0JNG3</accession>
<name>A0A0M0JNG3_9EUKA</name>
<feature type="transmembrane region" description="Helical" evidence="2">
    <location>
        <begin position="170"/>
        <end position="190"/>
    </location>
</feature>
<dbReference type="Proteomes" id="UP000037460">
    <property type="component" value="Unassembled WGS sequence"/>
</dbReference>
<feature type="region of interest" description="Disordered" evidence="1">
    <location>
        <begin position="1"/>
        <end position="26"/>
    </location>
</feature>
<keyword evidence="2" id="KW-0812">Transmembrane</keyword>
<keyword evidence="2" id="KW-0472">Membrane</keyword>
<sequence length="255" mass="27427">MSMSSPFRLDEFKDVHRGSPAPMKKSSRALRNLDYGASNQRTFGKASGASKTHVTLAETGVASFIDEFELLHEASMFMAVEAMHSASNESAELTSVTAPQSLQGYESSLHEETDEALCALELMTDEAEEAEDQKRYEQLVDLCFKQGRLPDLMACATSSLSRGERAVQKLLSAAVLTMLILLAVLVAAFVCQPAPMNELPTAVAASCGGPLAAISRQLKPLALKLVKKAPKAKAAQSAPASPHALQFYRIPILMV</sequence>
<proteinExistence type="predicted"/>
<organism evidence="3 4">
    <name type="scientific">Chrysochromulina tobinii</name>
    <dbReference type="NCBI Taxonomy" id="1460289"/>
    <lineage>
        <taxon>Eukaryota</taxon>
        <taxon>Haptista</taxon>
        <taxon>Haptophyta</taxon>
        <taxon>Prymnesiophyceae</taxon>
        <taxon>Prymnesiales</taxon>
        <taxon>Chrysochromulinaceae</taxon>
        <taxon>Chrysochromulina</taxon>
    </lineage>
</organism>
<keyword evidence="4" id="KW-1185">Reference proteome</keyword>
<feature type="compositionally biased region" description="Basic and acidic residues" evidence="1">
    <location>
        <begin position="8"/>
        <end position="17"/>
    </location>
</feature>
<evidence type="ECO:0000256" key="1">
    <source>
        <dbReference type="SAM" id="MobiDB-lite"/>
    </source>
</evidence>
<comment type="caution">
    <text evidence="3">The sequence shown here is derived from an EMBL/GenBank/DDBJ whole genome shotgun (WGS) entry which is preliminary data.</text>
</comment>
<gene>
    <name evidence="3" type="ORF">Ctob_009536</name>
</gene>
<evidence type="ECO:0000313" key="4">
    <source>
        <dbReference type="Proteomes" id="UP000037460"/>
    </source>
</evidence>
<evidence type="ECO:0008006" key="5">
    <source>
        <dbReference type="Google" id="ProtNLM"/>
    </source>
</evidence>
<dbReference type="EMBL" id="JWZX01002662">
    <property type="protein sequence ID" value="KOO27803.1"/>
    <property type="molecule type" value="Genomic_DNA"/>
</dbReference>
<evidence type="ECO:0000256" key="2">
    <source>
        <dbReference type="SAM" id="Phobius"/>
    </source>
</evidence>